<proteinExistence type="predicted"/>
<protein>
    <submittedName>
        <fullName evidence="1">Uncharacterized protein</fullName>
    </submittedName>
</protein>
<sequence>MDAIIGKGEREVPVRWSGDGQPNVCHCGFHVAIQHVVLRGDACVLAAVPGGASRLSPGQCKPIRAAAAAAGPLGRDVPVNESCLPSSLPLKN</sequence>
<gene>
    <name evidence="1" type="ORF">EYF80_039752</name>
</gene>
<accession>A0A4Z2GBI1</accession>
<name>A0A4Z2GBI1_9TELE</name>
<organism evidence="1 2">
    <name type="scientific">Liparis tanakae</name>
    <name type="common">Tanaka's snailfish</name>
    <dbReference type="NCBI Taxonomy" id="230148"/>
    <lineage>
        <taxon>Eukaryota</taxon>
        <taxon>Metazoa</taxon>
        <taxon>Chordata</taxon>
        <taxon>Craniata</taxon>
        <taxon>Vertebrata</taxon>
        <taxon>Euteleostomi</taxon>
        <taxon>Actinopterygii</taxon>
        <taxon>Neopterygii</taxon>
        <taxon>Teleostei</taxon>
        <taxon>Neoteleostei</taxon>
        <taxon>Acanthomorphata</taxon>
        <taxon>Eupercaria</taxon>
        <taxon>Perciformes</taxon>
        <taxon>Cottioidei</taxon>
        <taxon>Cottales</taxon>
        <taxon>Liparidae</taxon>
        <taxon>Liparis</taxon>
    </lineage>
</organism>
<comment type="caution">
    <text evidence="1">The sequence shown here is derived from an EMBL/GenBank/DDBJ whole genome shotgun (WGS) entry which is preliminary data.</text>
</comment>
<evidence type="ECO:0000313" key="1">
    <source>
        <dbReference type="EMBL" id="TNN50074.1"/>
    </source>
</evidence>
<dbReference type="AlphaFoldDB" id="A0A4Z2GBI1"/>
<keyword evidence="2" id="KW-1185">Reference proteome</keyword>
<dbReference type="EMBL" id="SRLO01000632">
    <property type="protein sequence ID" value="TNN50074.1"/>
    <property type="molecule type" value="Genomic_DNA"/>
</dbReference>
<dbReference type="Proteomes" id="UP000314294">
    <property type="component" value="Unassembled WGS sequence"/>
</dbReference>
<evidence type="ECO:0000313" key="2">
    <source>
        <dbReference type="Proteomes" id="UP000314294"/>
    </source>
</evidence>
<reference evidence="1 2" key="1">
    <citation type="submission" date="2019-03" db="EMBL/GenBank/DDBJ databases">
        <title>First draft genome of Liparis tanakae, snailfish: a comprehensive survey of snailfish specific genes.</title>
        <authorList>
            <person name="Kim W."/>
            <person name="Song I."/>
            <person name="Jeong J.-H."/>
            <person name="Kim D."/>
            <person name="Kim S."/>
            <person name="Ryu S."/>
            <person name="Song J.Y."/>
            <person name="Lee S.K."/>
        </authorList>
    </citation>
    <scope>NUCLEOTIDE SEQUENCE [LARGE SCALE GENOMIC DNA]</scope>
    <source>
        <tissue evidence="1">Muscle</tissue>
    </source>
</reference>